<protein>
    <submittedName>
        <fullName evidence="2">Uncharacterized protein</fullName>
    </submittedName>
</protein>
<dbReference type="Proteomes" id="UP000678228">
    <property type="component" value="Unassembled WGS sequence"/>
</dbReference>
<name>A0A940WR34_9BACI</name>
<keyword evidence="1" id="KW-0812">Transmembrane</keyword>
<organism evidence="2 3">
    <name type="scientific">Halalkalibacter suaedae</name>
    <dbReference type="NCBI Taxonomy" id="2822140"/>
    <lineage>
        <taxon>Bacteria</taxon>
        <taxon>Bacillati</taxon>
        <taxon>Bacillota</taxon>
        <taxon>Bacilli</taxon>
        <taxon>Bacillales</taxon>
        <taxon>Bacillaceae</taxon>
        <taxon>Halalkalibacter</taxon>
    </lineage>
</organism>
<feature type="transmembrane region" description="Helical" evidence="1">
    <location>
        <begin position="124"/>
        <end position="150"/>
    </location>
</feature>
<feature type="transmembrane region" description="Helical" evidence="1">
    <location>
        <begin position="57"/>
        <end position="73"/>
    </location>
</feature>
<sequence>MDKEKFHIPMPDEQTIQRQIDDIVHETSARNLSFFSLLKEMYEQIGLKHLLSDRSEMVFILISIVVLFGIFLFKPDMNDYDLYGYLFFVSPVLFVTLSLYSYLNKVMNGTMEVEMTCKYHVYQIIVFRMLVFSVLSILFNAFTILLMSLIYKDIEFVRAFMISNTGLFLFSILFLFVISKRASAVVVGGMMTVWTVGNLLLLNSGHVLYRELLLTMPLIIYVFVLVGVVAFYLVSVKHFIRYQPVEGAY</sequence>
<keyword evidence="1" id="KW-0472">Membrane</keyword>
<evidence type="ECO:0000313" key="2">
    <source>
        <dbReference type="EMBL" id="MBP3950960.1"/>
    </source>
</evidence>
<reference evidence="2" key="1">
    <citation type="submission" date="2021-03" db="EMBL/GenBank/DDBJ databases">
        <title>Bacillus suaedae sp. nov., isolated from Suaeda aralocaspica.</title>
        <authorList>
            <person name="Lei R.F.R."/>
        </authorList>
    </citation>
    <scope>NUCLEOTIDE SEQUENCE</scope>
    <source>
        <strain evidence="2">YZJH907-2</strain>
    </source>
</reference>
<feature type="transmembrane region" description="Helical" evidence="1">
    <location>
        <begin position="156"/>
        <end position="177"/>
    </location>
</feature>
<feature type="transmembrane region" description="Helical" evidence="1">
    <location>
        <begin position="85"/>
        <end position="103"/>
    </location>
</feature>
<evidence type="ECO:0000256" key="1">
    <source>
        <dbReference type="SAM" id="Phobius"/>
    </source>
</evidence>
<dbReference type="EMBL" id="JAGKSQ010000002">
    <property type="protein sequence ID" value="MBP3950960.1"/>
    <property type="molecule type" value="Genomic_DNA"/>
</dbReference>
<accession>A0A940WR34</accession>
<evidence type="ECO:0000313" key="3">
    <source>
        <dbReference type="Proteomes" id="UP000678228"/>
    </source>
</evidence>
<feature type="transmembrane region" description="Helical" evidence="1">
    <location>
        <begin position="214"/>
        <end position="234"/>
    </location>
</feature>
<keyword evidence="3" id="KW-1185">Reference proteome</keyword>
<feature type="transmembrane region" description="Helical" evidence="1">
    <location>
        <begin position="184"/>
        <end position="202"/>
    </location>
</feature>
<dbReference type="RefSeq" id="WP_210596627.1">
    <property type="nucleotide sequence ID" value="NZ_JAGKSQ010000002.1"/>
</dbReference>
<keyword evidence="1" id="KW-1133">Transmembrane helix</keyword>
<proteinExistence type="predicted"/>
<comment type="caution">
    <text evidence="2">The sequence shown here is derived from an EMBL/GenBank/DDBJ whole genome shotgun (WGS) entry which is preliminary data.</text>
</comment>
<dbReference type="AlphaFoldDB" id="A0A940WR34"/>
<gene>
    <name evidence="2" type="ORF">J7W16_07405</name>
</gene>